<accession>A0A4Z0MSJ6</accession>
<dbReference type="EMBL" id="SRKZ01000001">
    <property type="protein sequence ID" value="TGD82564.1"/>
    <property type="molecule type" value="Genomic_DNA"/>
</dbReference>
<name>A0A4Z0MSJ6_9BACT</name>
<sequence length="134" mass="15664">MMPLLYFENAMGRILEHPNGYALIRYHSGKRTLADVQDLLTNLGRLLQKRGWFKMLSDQRLLSPLSEEEQALALDYWQNRHFLFGATVGAVIMANNQSTRLSFARIREQANGSLRYRQFENELAADFWLTQLER</sequence>
<proteinExistence type="predicted"/>
<keyword evidence="2" id="KW-1185">Reference proteome</keyword>
<dbReference type="AlphaFoldDB" id="A0A4Z0MSJ6"/>
<evidence type="ECO:0008006" key="3">
    <source>
        <dbReference type="Google" id="ProtNLM"/>
    </source>
</evidence>
<organism evidence="1 2">
    <name type="scientific">Hymenobacter wooponensis</name>
    <dbReference type="NCBI Taxonomy" id="1525360"/>
    <lineage>
        <taxon>Bacteria</taxon>
        <taxon>Pseudomonadati</taxon>
        <taxon>Bacteroidota</taxon>
        <taxon>Cytophagia</taxon>
        <taxon>Cytophagales</taxon>
        <taxon>Hymenobacteraceae</taxon>
        <taxon>Hymenobacter</taxon>
    </lineage>
</organism>
<evidence type="ECO:0000313" key="2">
    <source>
        <dbReference type="Proteomes" id="UP000298284"/>
    </source>
</evidence>
<comment type="caution">
    <text evidence="1">The sequence shown here is derived from an EMBL/GenBank/DDBJ whole genome shotgun (WGS) entry which is preliminary data.</text>
</comment>
<evidence type="ECO:0000313" key="1">
    <source>
        <dbReference type="EMBL" id="TGD82564.1"/>
    </source>
</evidence>
<gene>
    <name evidence="1" type="ORF">EU557_01905</name>
</gene>
<protein>
    <recommendedName>
        <fullName evidence="3">STAS/SEC14 domain-containing protein</fullName>
    </recommendedName>
</protein>
<reference evidence="1 2" key="1">
    <citation type="submission" date="2019-04" db="EMBL/GenBank/DDBJ databases">
        <authorList>
            <person name="Feng G."/>
            <person name="Zhang J."/>
            <person name="Zhu H."/>
        </authorList>
    </citation>
    <scope>NUCLEOTIDE SEQUENCE [LARGE SCALE GENOMIC DNA]</scope>
    <source>
        <strain evidence="1 2">JCM 19491</strain>
    </source>
</reference>
<dbReference type="OrthoDB" id="880716at2"/>
<dbReference type="RefSeq" id="WP_135528726.1">
    <property type="nucleotide sequence ID" value="NZ_SRKZ01000001.1"/>
</dbReference>
<dbReference type="Proteomes" id="UP000298284">
    <property type="component" value="Unassembled WGS sequence"/>
</dbReference>